<name>A0A485CXD2_RAOTE</name>
<protein>
    <submittedName>
        <fullName evidence="1">Uncharacterized protein</fullName>
    </submittedName>
</protein>
<accession>A0A485CXD2</accession>
<gene>
    <name evidence="1" type="ORF">NCTC13038_06001</name>
</gene>
<organism evidence="1 2">
    <name type="scientific">Raoultella terrigena</name>
    <name type="common">Klebsiella terrigena</name>
    <dbReference type="NCBI Taxonomy" id="577"/>
    <lineage>
        <taxon>Bacteria</taxon>
        <taxon>Pseudomonadati</taxon>
        <taxon>Pseudomonadota</taxon>
        <taxon>Gammaproteobacteria</taxon>
        <taxon>Enterobacterales</taxon>
        <taxon>Enterobacteriaceae</taxon>
        <taxon>Klebsiella/Raoultella group</taxon>
        <taxon>Raoultella</taxon>
    </lineage>
</organism>
<evidence type="ECO:0000313" key="1">
    <source>
        <dbReference type="EMBL" id="VFS89151.1"/>
    </source>
</evidence>
<evidence type="ECO:0000313" key="2">
    <source>
        <dbReference type="Proteomes" id="UP000332594"/>
    </source>
</evidence>
<dbReference type="Proteomes" id="UP000332594">
    <property type="component" value="Unassembled WGS sequence"/>
</dbReference>
<reference evidence="1 2" key="1">
    <citation type="submission" date="2019-03" db="EMBL/GenBank/DDBJ databases">
        <authorList>
            <consortium name="Pathogen Informatics"/>
        </authorList>
    </citation>
    <scope>NUCLEOTIDE SEQUENCE [LARGE SCALE GENOMIC DNA]</scope>
    <source>
        <strain evidence="1 2">NCTC13038</strain>
    </source>
</reference>
<dbReference type="AlphaFoldDB" id="A0A485CXD2"/>
<proteinExistence type="predicted"/>
<dbReference type="EMBL" id="CAADJG010000002">
    <property type="protein sequence ID" value="VFS89151.1"/>
    <property type="molecule type" value="Genomic_DNA"/>
</dbReference>
<sequence length="108" mass="12583">MIRIMQENDTPGELYVRYGLDDKQSPLLGLDPHLLPELADFEPQVRYGLFALFQHLEGSGQQALAAKLRATCEAEWTRENLWTFVQNEVPEEQHQSVYYKMALEMRLD</sequence>